<proteinExistence type="predicted"/>
<feature type="domain" description="Solute-binding protein family 3/N-terminal" evidence="3">
    <location>
        <begin position="36"/>
        <end position="262"/>
    </location>
</feature>
<dbReference type="EMBL" id="JAESVA010000001">
    <property type="protein sequence ID" value="MCB8878665.1"/>
    <property type="molecule type" value="Genomic_DNA"/>
</dbReference>
<protein>
    <submittedName>
        <fullName evidence="4">Transporter substrate-binding domain-containing protein</fullName>
    </submittedName>
</protein>
<reference evidence="4 5" key="1">
    <citation type="journal article" date="2021" name="Microorganisms">
        <title>Acidisoma silvae sp. nov. and Acidisomacellulosilytica sp. nov., Two Acidophilic Bacteria Isolated from Decaying Wood, Hydrolyzing Cellulose and Producing Poly-3-hydroxybutyrate.</title>
        <authorList>
            <person name="Mieszkin S."/>
            <person name="Pouder E."/>
            <person name="Uroz S."/>
            <person name="Simon-Colin C."/>
            <person name="Alain K."/>
        </authorList>
    </citation>
    <scope>NUCLEOTIDE SEQUENCE [LARGE SCALE GENOMIC DNA]</scope>
    <source>
        <strain evidence="4 5">HW T5.17</strain>
    </source>
</reference>
<dbReference type="SUPFAM" id="SSF53850">
    <property type="entry name" value="Periplasmic binding protein-like II"/>
    <property type="match status" value="1"/>
</dbReference>
<dbReference type="Pfam" id="PF00497">
    <property type="entry name" value="SBP_bac_3"/>
    <property type="match status" value="1"/>
</dbReference>
<accession>A0A963YXE0</accession>
<dbReference type="Proteomes" id="UP000721844">
    <property type="component" value="Unassembled WGS sequence"/>
</dbReference>
<dbReference type="SMART" id="SM00062">
    <property type="entry name" value="PBPb"/>
    <property type="match status" value="1"/>
</dbReference>
<evidence type="ECO:0000313" key="4">
    <source>
        <dbReference type="EMBL" id="MCB8878665.1"/>
    </source>
</evidence>
<dbReference type="InterPro" id="IPR001638">
    <property type="entry name" value="Solute-binding_3/MltF_N"/>
</dbReference>
<keyword evidence="5" id="KW-1185">Reference proteome</keyword>
<comment type="caution">
    <text evidence="4">The sequence shown here is derived from an EMBL/GenBank/DDBJ whole genome shotgun (WGS) entry which is preliminary data.</text>
</comment>
<gene>
    <name evidence="4" type="ORF">ACELLULO517_00355</name>
</gene>
<dbReference type="PANTHER" id="PTHR35936:SF19">
    <property type="entry name" value="AMINO-ACID-BINDING PROTEIN YXEM-RELATED"/>
    <property type="match status" value="1"/>
</dbReference>
<evidence type="ECO:0000256" key="2">
    <source>
        <dbReference type="SAM" id="SignalP"/>
    </source>
</evidence>
<dbReference type="AlphaFoldDB" id="A0A963YXE0"/>
<dbReference type="Gene3D" id="3.40.190.10">
    <property type="entry name" value="Periplasmic binding protein-like II"/>
    <property type="match status" value="2"/>
</dbReference>
<keyword evidence="1 2" id="KW-0732">Signal</keyword>
<dbReference type="PANTHER" id="PTHR35936">
    <property type="entry name" value="MEMBRANE-BOUND LYTIC MUREIN TRANSGLYCOSYLASE F"/>
    <property type="match status" value="1"/>
</dbReference>
<feature type="signal peptide" evidence="2">
    <location>
        <begin position="1"/>
        <end position="25"/>
    </location>
</feature>
<sequence length="274" mass="28943">MKRRALLLTTSAACLAAFGSIQARADVLADVKKASVLKVGTEAEFPPFDYMDEGDHVGFNVDFFNEVGKALGVRVEWVDLPWDGVLPGLAADKFDIVAGPATITKARLPHYDFTSPIAEGTVTLVKRANEHSIAKASDIAGKQVGCGKGSAQLDQLKVYADSLTPKAIVREYGDDNALVADLVAGRIVAYATSLPNALTAEKSHPNLFAALFPTIGPKTYLAFLARKDDASASLVTAVDGVISTMKSDGRFAALQTKWFGAATTLPVSVTDPAT</sequence>
<evidence type="ECO:0000259" key="3">
    <source>
        <dbReference type="SMART" id="SM00062"/>
    </source>
</evidence>
<evidence type="ECO:0000256" key="1">
    <source>
        <dbReference type="ARBA" id="ARBA00022729"/>
    </source>
</evidence>
<dbReference type="RefSeq" id="WP_227304526.1">
    <property type="nucleotide sequence ID" value="NZ_JAESVA010000001.1"/>
</dbReference>
<feature type="chain" id="PRO_5037558063" evidence="2">
    <location>
        <begin position="26"/>
        <end position="274"/>
    </location>
</feature>
<organism evidence="4 5">
    <name type="scientific">Acidisoma cellulosilyticum</name>
    <dbReference type="NCBI Taxonomy" id="2802395"/>
    <lineage>
        <taxon>Bacteria</taxon>
        <taxon>Pseudomonadati</taxon>
        <taxon>Pseudomonadota</taxon>
        <taxon>Alphaproteobacteria</taxon>
        <taxon>Acetobacterales</taxon>
        <taxon>Acidocellaceae</taxon>
        <taxon>Acidisoma</taxon>
    </lineage>
</organism>
<name>A0A963YXE0_9PROT</name>
<evidence type="ECO:0000313" key="5">
    <source>
        <dbReference type="Proteomes" id="UP000721844"/>
    </source>
</evidence>